<gene>
    <name evidence="1" type="ORF">EVAR_70376_1</name>
</gene>
<dbReference type="OrthoDB" id="9971063at2759"/>
<comment type="caution">
    <text evidence="1">The sequence shown here is derived from an EMBL/GenBank/DDBJ whole genome shotgun (WGS) entry which is preliminary data.</text>
</comment>
<dbReference type="Proteomes" id="UP000299102">
    <property type="component" value="Unassembled WGS sequence"/>
</dbReference>
<keyword evidence="2" id="KW-1185">Reference proteome</keyword>
<protein>
    <submittedName>
        <fullName evidence="1">Uncharacterized protein</fullName>
    </submittedName>
</protein>
<organism evidence="1 2">
    <name type="scientific">Eumeta variegata</name>
    <name type="common">Bagworm moth</name>
    <name type="synonym">Eumeta japonica</name>
    <dbReference type="NCBI Taxonomy" id="151549"/>
    <lineage>
        <taxon>Eukaryota</taxon>
        <taxon>Metazoa</taxon>
        <taxon>Ecdysozoa</taxon>
        <taxon>Arthropoda</taxon>
        <taxon>Hexapoda</taxon>
        <taxon>Insecta</taxon>
        <taxon>Pterygota</taxon>
        <taxon>Neoptera</taxon>
        <taxon>Endopterygota</taxon>
        <taxon>Lepidoptera</taxon>
        <taxon>Glossata</taxon>
        <taxon>Ditrysia</taxon>
        <taxon>Tineoidea</taxon>
        <taxon>Psychidae</taxon>
        <taxon>Oiketicinae</taxon>
        <taxon>Eumeta</taxon>
    </lineage>
</organism>
<proteinExistence type="predicted"/>
<evidence type="ECO:0000313" key="1">
    <source>
        <dbReference type="EMBL" id="GBP14499.1"/>
    </source>
</evidence>
<sequence>MTRLTPEQHLQIVQFYFENNGSVPKTYRHYDEAHFWLNGYVNKQNCRIWGEGNPQVYIEVPLYQETDWCTLGSGGIIGTYFLERWWSGTLQSMVIVIEP</sequence>
<name>A0A4C1TIX5_EUMVA</name>
<accession>A0A4C1TIX5</accession>
<dbReference type="AlphaFoldDB" id="A0A4C1TIX5"/>
<reference evidence="1 2" key="1">
    <citation type="journal article" date="2019" name="Commun. Biol.">
        <title>The bagworm genome reveals a unique fibroin gene that provides high tensile strength.</title>
        <authorList>
            <person name="Kono N."/>
            <person name="Nakamura H."/>
            <person name="Ohtoshi R."/>
            <person name="Tomita M."/>
            <person name="Numata K."/>
            <person name="Arakawa K."/>
        </authorList>
    </citation>
    <scope>NUCLEOTIDE SEQUENCE [LARGE SCALE GENOMIC DNA]</scope>
</reference>
<evidence type="ECO:0000313" key="2">
    <source>
        <dbReference type="Proteomes" id="UP000299102"/>
    </source>
</evidence>
<dbReference type="EMBL" id="BGZK01005547">
    <property type="protein sequence ID" value="GBP14499.1"/>
    <property type="molecule type" value="Genomic_DNA"/>
</dbReference>